<dbReference type="AlphaFoldDB" id="A0A834EVK3"/>
<evidence type="ECO:0000256" key="1">
    <source>
        <dbReference type="SAM" id="MobiDB-lite"/>
    </source>
</evidence>
<dbReference type="EMBL" id="JABVXQ010000001">
    <property type="protein sequence ID" value="KAF6130804.1"/>
    <property type="molecule type" value="Genomic_DNA"/>
</dbReference>
<proteinExistence type="predicted"/>
<name>A0A834EVK3_9CHIR</name>
<evidence type="ECO:0000313" key="3">
    <source>
        <dbReference type="Proteomes" id="UP000664940"/>
    </source>
</evidence>
<accession>A0A834EVK3</accession>
<protein>
    <submittedName>
        <fullName evidence="2">Uncharacterized protein</fullName>
    </submittedName>
</protein>
<organism evidence="2 3">
    <name type="scientific">Phyllostomus discolor</name>
    <name type="common">pale spear-nosed bat</name>
    <dbReference type="NCBI Taxonomy" id="89673"/>
    <lineage>
        <taxon>Eukaryota</taxon>
        <taxon>Metazoa</taxon>
        <taxon>Chordata</taxon>
        <taxon>Craniata</taxon>
        <taxon>Vertebrata</taxon>
        <taxon>Euteleostomi</taxon>
        <taxon>Mammalia</taxon>
        <taxon>Eutheria</taxon>
        <taxon>Laurasiatheria</taxon>
        <taxon>Chiroptera</taxon>
        <taxon>Yangochiroptera</taxon>
        <taxon>Phyllostomidae</taxon>
        <taxon>Phyllostominae</taxon>
        <taxon>Phyllostomus</taxon>
    </lineage>
</organism>
<feature type="region of interest" description="Disordered" evidence="1">
    <location>
        <begin position="1"/>
        <end position="32"/>
    </location>
</feature>
<evidence type="ECO:0000313" key="2">
    <source>
        <dbReference type="EMBL" id="KAF6130804.1"/>
    </source>
</evidence>
<comment type="caution">
    <text evidence="2">The sequence shown here is derived from an EMBL/GenBank/DDBJ whole genome shotgun (WGS) entry which is preliminary data.</text>
</comment>
<sequence>MNPSAEKPPAARRHSPRAGSGGSGKTANDGGARALHHYRGLPLVGNTVSLAPHPYLDDGPPCALAPKTLVPGLQRRHLWGRAQGQRELEVQAQPRLGGRGAVLPGISFLTCQRRGSCSTFSPTASTLQSSWGPGTAWFLPRHRFTHLNVLPARPGGQGSCLACSPFRPKRLAGCGHV</sequence>
<dbReference type="Proteomes" id="UP000664940">
    <property type="component" value="Unassembled WGS sequence"/>
</dbReference>
<gene>
    <name evidence="2" type="ORF">HJG60_007782</name>
</gene>
<reference evidence="2 3" key="1">
    <citation type="journal article" date="2020" name="Nature">
        <title>Six reference-quality genomes reveal evolution of bat adaptations.</title>
        <authorList>
            <person name="Jebb D."/>
            <person name="Huang Z."/>
            <person name="Pippel M."/>
            <person name="Hughes G.M."/>
            <person name="Lavrichenko K."/>
            <person name="Devanna P."/>
            <person name="Winkler S."/>
            <person name="Jermiin L.S."/>
            <person name="Skirmuntt E.C."/>
            <person name="Katzourakis A."/>
            <person name="Burkitt-Gray L."/>
            <person name="Ray D.A."/>
            <person name="Sullivan K.A.M."/>
            <person name="Roscito J.G."/>
            <person name="Kirilenko B.M."/>
            <person name="Davalos L.M."/>
            <person name="Corthals A.P."/>
            <person name="Power M.L."/>
            <person name="Jones G."/>
            <person name="Ransome R.D."/>
            <person name="Dechmann D.K.N."/>
            <person name="Locatelli A.G."/>
            <person name="Puechmaille S.J."/>
            <person name="Fedrigo O."/>
            <person name="Jarvis E.D."/>
            <person name="Hiller M."/>
            <person name="Vernes S.C."/>
            <person name="Myers E.W."/>
            <person name="Teeling E.C."/>
        </authorList>
    </citation>
    <scope>NUCLEOTIDE SEQUENCE [LARGE SCALE GENOMIC DNA]</scope>
    <source>
        <strain evidence="2">Bat1K_MPI-CBG_1</strain>
    </source>
</reference>